<feature type="transmembrane region" description="Helical" evidence="1">
    <location>
        <begin position="37"/>
        <end position="55"/>
    </location>
</feature>
<dbReference type="GO" id="GO:0016020">
    <property type="term" value="C:membrane"/>
    <property type="evidence" value="ECO:0007669"/>
    <property type="project" value="TreeGrafter"/>
</dbReference>
<dbReference type="PANTHER" id="PTHR24177">
    <property type="entry name" value="CASKIN"/>
    <property type="match status" value="1"/>
</dbReference>
<dbReference type="AlphaFoldDB" id="A0A8X8Z775"/>
<reference evidence="2" key="2">
    <citation type="submission" date="2020-08" db="EMBL/GenBank/DDBJ databases">
        <title>Plant Genome Project.</title>
        <authorList>
            <person name="Zhang R.-G."/>
        </authorList>
    </citation>
    <scope>NUCLEOTIDE SEQUENCE</scope>
    <source>
        <strain evidence="2">Huo1</strain>
        <tissue evidence="2">Leaf</tissue>
    </source>
</reference>
<evidence type="ECO:0000256" key="1">
    <source>
        <dbReference type="SAM" id="Phobius"/>
    </source>
</evidence>
<gene>
    <name evidence="2" type="ORF">SASPL_144488</name>
</gene>
<feature type="transmembrane region" description="Helical" evidence="1">
    <location>
        <begin position="67"/>
        <end position="86"/>
    </location>
</feature>
<keyword evidence="3" id="KW-1185">Reference proteome</keyword>
<protein>
    <recommendedName>
        <fullName evidence="4">PGG domain-containing protein</fullName>
    </recommendedName>
</protein>
<evidence type="ECO:0000313" key="3">
    <source>
        <dbReference type="Proteomes" id="UP000298416"/>
    </source>
</evidence>
<keyword evidence="1" id="KW-0472">Membrane</keyword>
<feature type="transmembrane region" description="Helical" evidence="1">
    <location>
        <begin position="92"/>
        <end position="113"/>
    </location>
</feature>
<comment type="caution">
    <text evidence="2">The sequence shown here is derived from an EMBL/GenBank/DDBJ whole genome shotgun (WGS) entry which is preliminary data.</text>
</comment>
<keyword evidence="1" id="KW-1133">Transmembrane helix</keyword>
<reference evidence="2" key="1">
    <citation type="submission" date="2018-01" db="EMBL/GenBank/DDBJ databases">
        <authorList>
            <person name="Mao J.F."/>
        </authorList>
    </citation>
    <scope>NUCLEOTIDE SEQUENCE</scope>
    <source>
        <strain evidence="2">Huo1</strain>
        <tissue evidence="2">Leaf</tissue>
    </source>
</reference>
<dbReference type="EMBL" id="PNBA02000017">
    <property type="protein sequence ID" value="KAG6393913.1"/>
    <property type="molecule type" value="Genomic_DNA"/>
</dbReference>
<dbReference type="PANTHER" id="PTHR24177:SF292">
    <property type="entry name" value="ANKYRIN REPEAT FAMILY PROTEIN-RELATED"/>
    <property type="match status" value="1"/>
</dbReference>
<proteinExistence type="predicted"/>
<evidence type="ECO:0008006" key="4">
    <source>
        <dbReference type="Google" id="ProtNLM"/>
    </source>
</evidence>
<accession>A0A8X8Z775</accession>
<name>A0A8X8Z775_SALSN</name>
<organism evidence="2">
    <name type="scientific">Salvia splendens</name>
    <name type="common">Scarlet sage</name>
    <dbReference type="NCBI Taxonomy" id="180675"/>
    <lineage>
        <taxon>Eukaryota</taxon>
        <taxon>Viridiplantae</taxon>
        <taxon>Streptophyta</taxon>
        <taxon>Embryophyta</taxon>
        <taxon>Tracheophyta</taxon>
        <taxon>Spermatophyta</taxon>
        <taxon>Magnoliopsida</taxon>
        <taxon>eudicotyledons</taxon>
        <taxon>Gunneridae</taxon>
        <taxon>Pentapetalae</taxon>
        <taxon>asterids</taxon>
        <taxon>lamiids</taxon>
        <taxon>Lamiales</taxon>
        <taxon>Lamiaceae</taxon>
        <taxon>Nepetoideae</taxon>
        <taxon>Mentheae</taxon>
        <taxon>Salviinae</taxon>
        <taxon>Salvia</taxon>
        <taxon>Salvia subgen. Calosphace</taxon>
        <taxon>core Calosphace</taxon>
    </lineage>
</organism>
<dbReference type="Proteomes" id="UP000298416">
    <property type="component" value="Unassembled WGS sequence"/>
</dbReference>
<keyword evidence="1" id="KW-0812">Transmembrane</keyword>
<evidence type="ECO:0000313" key="2">
    <source>
        <dbReference type="EMBL" id="KAG6393913.1"/>
    </source>
</evidence>
<sequence length="140" mass="15845">MKQTAKSCMLVATVVFTTAFTVPGNNRIITVFPASEVVVMFSLLTSMLMFLSLLTSRYSDEDFLKKLPLCLAVGLSSLFVAFVTWLPFFEHGWPAMTLLLIFLVSAPMMFMVLEFPLLVSILRCTYHCTGLFRPYNPLHF</sequence>